<feature type="compositionally biased region" description="Polar residues" evidence="1">
    <location>
        <begin position="1"/>
        <end position="18"/>
    </location>
</feature>
<evidence type="ECO:0000256" key="1">
    <source>
        <dbReference type="SAM" id="MobiDB-lite"/>
    </source>
</evidence>
<dbReference type="Proteomes" id="UP000182624">
    <property type="component" value="Unassembled WGS sequence"/>
</dbReference>
<dbReference type="RefSeq" id="WP_074885822.1">
    <property type="nucleotide sequence ID" value="NZ_FOXO01000007.1"/>
</dbReference>
<protein>
    <submittedName>
        <fullName evidence="2">Uncharacterized protein</fullName>
    </submittedName>
</protein>
<feature type="region of interest" description="Disordered" evidence="1">
    <location>
        <begin position="85"/>
        <end position="118"/>
    </location>
</feature>
<organism evidence="2 3">
    <name type="scientific">Butyrivibrio proteoclasticus</name>
    <dbReference type="NCBI Taxonomy" id="43305"/>
    <lineage>
        <taxon>Bacteria</taxon>
        <taxon>Bacillati</taxon>
        <taxon>Bacillota</taxon>
        <taxon>Clostridia</taxon>
        <taxon>Lachnospirales</taxon>
        <taxon>Lachnospiraceae</taxon>
        <taxon>Butyrivibrio</taxon>
    </lineage>
</organism>
<dbReference type="EMBL" id="FOXO01000007">
    <property type="protein sequence ID" value="SFP74183.1"/>
    <property type="molecule type" value="Genomic_DNA"/>
</dbReference>
<feature type="region of interest" description="Disordered" evidence="1">
    <location>
        <begin position="1"/>
        <end position="56"/>
    </location>
</feature>
<name>A0A1I5STV7_9FIRM</name>
<dbReference type="AlphaFoldDB" id="A0A1I5STV7"/>
<feature type="compositionally biased region" description="Basic and acidic residues" evidence="1">
    <location>
        <begin position="40"/>
        <end position="56"/>
    </location>
</feature>
<evidence type="ECO:0000313" key="3">
    <source>
        <dbReference type="Proteomes" id="UP000182624"/>
    </source>
</evidence>
<evidence type="ECO:0000313" key="2">
    <source>
        <dbReference type="EMBL" id="SFP74183.1"/>
    </source>
</evidence>
<dbReference type="OrthoDB" id="2066927at2"/>
<accession>A0A1I5STV7</accession>
<reference evidence="3" key="1">
    <citation type="submission" date="2016-10" db="EMBL/GenBank/DDBJ databases">
        <authorList>
            <person name="Varghese N."/>
            <person name="Submissions S."/>
        </authorList>
    </citation>
    <scope>NUCLEOTIDE SEQUENCE [LARGE SCALE GENOMIC DNA]</scope>
    <source>
        <strain evidence="3">P18</strain>
    </source>
</reference>
<gene>
    <name evidence="2" type="ORF">SAMN04487928_10760</name>
</gene>
<keyword evidence="3" id="KW-1185">Reference proteome</keyword>
<sequence length="176" mass="19086">MAISNVMTRSLLSASSAMKQVRAQEGIKKQMEGKAGVLKAEIKQDSGRGGDTAKKEEELAVMEKKATDIGNMQMNQLSEMNKNMDKALKADAEEQKRAEKLEEQRDKKRAEKREQLGELQEKIAESTVSVDGAEVTVVSAPDTKTGEVHLDEAIASTSASEVKTAITGSVTMDTKV</sequence>
<proteinExistence type="predicted"/>